<feature type="transmembrane region" description="Helical" evidence="8">
    <location>
        <begin position="176"/>
        <end position="194"/>
    </location>
</feature>
<comment type="similarity">
    <text evidence="2">Belongs to the peptidase A22B family.</text>
</comment>
<proteinExistence type="inferred from homology"/>
<keyword evidence="10" id="KW-1185">Reference proteome</keyword>
<feature type="region of interest" description="Disordered" evidence="7">
    <location>
        <begin position="410"/>
        <end position="438"/>
    </location>
</feature>
<evidence type="ECO:0000256" key="4">
    <source>
        <dbReference type="ARBA" id="ARBA00022801"/>
    </source>
</evidence>
<dbReference type="OrthoDB" id="29661at2759"/>
<dbReference type="Pfam" id="PF04258">
    <property type="entry name" value="Peptidase_A22B"/>
    <property type="match status" value="1"/>
</dbReference>
<keyword evidence="5 8" id="KW-1133">Transmembrane helix</keyword>
<dbReference type="Proteomes" id="UP000230423">
    <property type="component" value="Unassembled WGS sequence"/>
</dbReference>
<evidence type="ECO:0000256" key="5">
    <source>
        <dbReference type="ARBA" id="ARBA00022989"/>
    </source>
</evidence>
<evidence type="ECO:0000313" key="9">
    <source>
        <dbReference type="EMBL" id="PIO75004.1"/>
    </source>
</evidence>
<feature type="transmembrane region" description="Helical" evidence="8">
    <location>
        <begin position="345"/>
        <end position="367"/>
    </location>
</feature>
<feature type="transmembrane region" description="Helical" evidence="8">
    <location>
        <begin position="117"/>
        <end position="142"/>
    </location>
</feature>
<dbReference type="InterPro" id="IPR006639">
    <property type="entry name" value="Preselin/SPP"/>
</dbReference>
<dbReference type="GO" id="GO:0098554">
    <property type="term" value="C:cytoplasmic side of endoplasmic reticulum membrane"/>
    <property type="evidence" value="ECO:0007669"/>
    <property type="project" value="TreeGrafter"/>
</dbReference>
<dbReference type="GO" id="GO:0005765">
    <property type="term" value="C:lysosomal membrane"/>
    <property type="evidence" value="ECO:0007669"/>
    <property type="project" value="TreeGrafter"/>
</dbReference>
<gene>
    <name evidence="9" type="ORF">TELCIR_02966</name>
</gene>
<evidence type="ECO:0000313" key="10">
    <source>
        <dbReference type="Proteomes" id="UP000230423"/>
    </source>
</evidence>
<dbReference type="GO" id="GO:0030660">
    <property type="term" value="C:Golgi-associated vesicle membrane"/>
    <property type="evidence" value="ECO:0007669"/>
    <property type="project" value="TreeGrafter"/>
</dbReference>
<keyword evidence="3 8" id="KW-0812">Transmembrane</keyword>
<dbReference type="EMBL" id="KZ345191">
    <property type="protein sequence ID" value="PIO75004.1"/>
    <property type="molecule type" value="Genomic_DNA"/>
</dbReference>
<feature type="compositionally biased region" description="Polar residues" evidence="7">
    <location>
        <begin position="421"/>
        <end position="438"/>
    </location>
</feature>
<dbReference type="GO" id="GO:0098553">
    <property type="term" value="C:lumenal side of endoplasmic reticulum membrane"/>
    <property type="evidence" value="ECO:0007669"/>
    <property type="project" value="TreeGrafter"/>
</dbReference>
<protein>
    <submittedName>
        <fullName evidence="9">Signal peptide peptidase</fullName>
    </submittedName>
</protein>
<feature type="transmembrane region" description="Helical" evidence="8">
    <location>
        <begin position="373"/>
        <end position="391"/>
    </location>
</feature>
<dbReference type="GO" id="GO:0033619">
    <property type="term" value="P:membrane protein proteolysis"/>
    <property type="evidence" value="ECO:0007669"/>
    <property type="project" value="TreeGrafter"/>
</dbReference>
<dbReference type="PANTHER" id="PTHR12174">
    <property type="entry name" value="SIGNAL PEPTIDE PEPTIDASE"/>
    <property type="match status" value="1"/>
</dbReference>
<reference evidence="9 10" key="1">
    <citation type="submission" date="2015-09" db="EMBL/GenBank/DDBJ databases">
        <title>Draft genome of the parasitic nematode Teladorsagia circumcincta isolate WARC Sus (inbred).</title>
        <authorList>
            <person name="Mitreva M."/>
        </authorList>
    </citation>
    <scope>NUCLEOTIDE SEQUENCE [LARGE SCALE GENOMIC DNA]</scope>
    <source>
        <strain evidence="9 10">S</strain>
    </source>
</reference>
<evidence type="ECO:0000256" key="1">
    <source>
        <dbReference type="ARBA" id="ARBA00004127"/>
    </source>
</evidence>
<feature type="transmembrane region" description="Helical" evidence="8">
    <location>
        <begin position="57"/>
        <end position="77"/>
    </location>
</feature>
<evidence type="ECO:0000256" key="7">
    <source>
        <dbReference type="SAM" id="MobiDB-lite"/>
    </source>
</evidence>
<dbReference type="AlphaFoldDB" id="A0A2G9UXP1"/>
<name>A0A2G9UXP1_TELCI</name>
<evidence type="ECO:0000256" key="3">
    <source>
        <dbReference type="ARBA" id="ARBA00022692"/>
    </source>
</evidence>
<sequence length="438" mass="49242">MSEVIALLYFQKPVGLSFWRNRYNETRICPLPSGREQSIRYNGTAVPILYRVDYDVFLADSFAFFSLAGHFIIPTVFHLKPHNHVPSWVDQLKRYGAENAILLVDKGRSFVARWHDYLAVISVTFFNVMLVLFGSISVYACIMAVLSNIPFCECCSTKLCTWVPQRRWIPDGRPSLIQFIVYTLSLGICVMWFIYRRTPYAFILLDFINVTLCLHILKSLRLPSVKWISALMLCMFIYDAVMVFVTPFLTRSGCSVMLEVATGIDCSSSGNDGYPMPPIDAALPEKFPMLMQVPHFDPMSSCIDLTIEKGFQMTILGLGDIIIPGYLVTHCFTMNGFEERVRISYGILCSIGYGLGLILTFFALAIMNMAQPALIYLVPCTLLPICIMAFIRGHFRLLWDGAEDLTDSTASLKPNADDDTGTQGDVMNAGESSSPRQV</sequence>
<accession>A0A2G9UXP1</accession>
<organism evidence="9 10">
    <name type="scientific">Teladorsagia circumcincta</name>
    <name type="common">Brown stomach worm</name>
    <name type="synonym">Ostertagia circumcincta</name>
    <dbReference type="NCBI Taxonomy" id="45464"/>
    <lineage>
        <taxon>Eukaryota</taxon>
        <taxon>Metazoa</taxon>
        <taxon>Ecdysozoa</taxon>
        <taxon>Nematoda</taxon>
        <taxon>Chromadorea</taxon>
        <taxon>Rhabditida</taxon>
        <taxon>Rhabditina</taxon>
        <taxon>Rhabditomorpha</taxon>
        <taxon>Strongyloidea</taxon>
        <taxon>Trichostrongylidae</taxon>
        <taxon>Teladorsagia</taxon>
    </lineage>
</organism>
<evidence type="ECO:0000256" key="8">
    <source>
        <dbReference type="SAM" id="Phobius"/>
    </source>
</evidence>
<comment type="subcellular location">
    <subcellularLocation>
        <location evidence="1">Endomembrane system</location>
        <topology evidence="1">Multi-pass membrane protein</topology>
    </subcellularLocation>
</comment>
<feature type="transmembrane region" description="Helical" evidence="8">
    <location>
        <begin position="200"/>
        <end position="217"/>
    </location>
</feature>
<feature type="transmembrane region" description="Helical" evidence="8">
    <location>
        <begin position="313"/>
        <end position="333"/>
    </location>
</feature>
<feature type="transmembrane region" description="Helical" evidence="8">
    <location>
        <begin position="229"/>
        <end position="249"/>
    </location>
</feature>
<keyword evidence="6 8" id="KW-0472">Membrane</keyword>
<evidence type="ECO:0000256" key="6">
    <source>
        <dbReference type="ARBA" id="ARBA00023136"/>
    </source>
</evidence>
<keyword evidence="4" id="KW-0378">Hydrolase</keyword>
<dbReference type="GO" id="GO:0042500">
    <property type="term" value="F:aspartic endopeptidase activity, intramembrane cleaving"/>
    <property type="evidence" value="ECO:0007669"/>
    <property type="project" value="InterPro"/>
</dbReference>
<dbReference type="PANTHER" id="PTHR12174:SF103">
    <property type="entry name" value="INTRAMEMBRANE PROTEASE (IMPAS) FAMILY"/>
    <property type="match status" value="1"/>
</dbReference>
<dbReference type="SMART" id="SM00730">
    <property type="entry name" value="PSN"/>
    <property type="match status" value="1"/>
</dbReference>
<evidence type="ECO:0000256" key="2">
    <source>
        <dbReference type="ARBA" id="ARBA00006859"/>
    </source>
</evidence>
<dbReference type="InterPro" id="IPR007369">
    <property type="entry name" value="Peptidase_A22B_SPP"/>
</dbReference>